<dbReference type="InterPro" id="IPR050706">
    <property type="entry name" value="Cyclic-di-GMP_PDE-like"/>
</dbReference>
<dbReference type="eggNOG" id="COG1609">
    <property type="taxonomic scope" value="Bacteria"/>
</dbReference>
<dbReference type="Gene3D" id="3.20.20.450">
    <property type="entry name" value="EAL domain"/>
    <property type="match status" value="1"/>
</dbReference>
<dbReference type="HOGENOM" id="CLU_264074_0_0_9"/>
<keyword evidence="2" id="KW-0238">DNA-binding</keyword>
<dbReference type="Gene3D" id="3.40.50.2300">
    <property type="match status" value="2"/>
</dbReference>
<gene>
    <name evidence="5" type="ordered locus">Rumal_1289</name>
</gene>
<dbReference type="Proteomes" id="UP000006919">
    <property type="component" value="Chromosome"/>
</dbReference>
<keyword evidence="3" id="KW-0804">Transcription</keyword>
<evidence type="ECO:0000256" key="2">
    <source>
        <dbReference type="ARBA" id="ARBA00023125"/>
    </source>
</evidence>
<dbReference type="PANTHER" id="PTHR33121:SF76">
    <property type="entry name" value="SIGNALING PROTEIN"/>
    <property type="match status" value="1"/>
</dbReference>
<feature type="domain" description="EAL" evidence="4">
    <location>
        <begin position="496"/>
        <end position="744"/>
    </location>
</feature>
<dbReference type="InterPro" id="IPR028082">
    <property type="entry name" value="Peripla_BP_I"/>
</dbReference>
<dbReference type="CDD" id="cd01948">
    <property type="entry name" value="EAL"/>
    <property type="match status" value="1"/>
</dbReference>
<evidence type="ECO:0000313" key="6">
    <source>
        <dbReference type="Proteomes" id="UP000006919"/>
    </source>
</evidence>
<proteinExistence type="predicted"/>
<dbReference type="OrthoDB" id="9813903at2"/>
<dbReference type="STRING" id="697329.Rumal_1289"/>
<evidence type="ECO:0000313" key="5">
    <source>
        <dbReference type="EMBL" id="ADU21804.1"/>
    </source>
</evidence>
<name>E6UEN5_RUMA7</name>
<dbReference type="Pfam" id="PF13377">
    <property type="entry name" value="Peripla_BP_3"/>
    <property type="match status" value="1"/>
</dbReference>
<dbReference type="InterPro" id="IPR046335">
    <property type="entry name" value="LacI/GalR-like_sensor"/>
</dbReference>
<dbReference type="Pfam" id="PF00563">
    <property type="entry name" value="EAL"/>
    <property type="match status" value="1"/>
</dbReference>
<accession>E6UEN5</accession>
<evidence type="ECO:0000256" key="3">
    <source>
        <dbReference type="ARBA" id="ARBA00023163"/>
    </source>
</evidence>
<dbReference type="RefSeq" id="WP_013497974.1">
    <property type="nucleotide sequence ID" value="NC_014833.1"/>
</dbReference>
<evidence type="ECO:0000256" key="1">
    <source>
        <dbReference type="ARBA" id="ARBA00023015"/>
    </source>
</evidence>
<dbReference type="EMBL" id="CP002403">
    <property type="protein sequence ID" value="ADU21804.1"/>
    <property type="molecule type" value="Genomic_DNA"/>
</dbReference>
<dbReference type="SUPFAM" id="SSF141868">
    <property type="entry name" value="EAL domain-like"/>
    <property type="match status" value="1"/>
</dbReference>
<dbReference type="AlphaFoldDB" id="E6UEN5"/>
<dbReference type="SUPFAM" id="SSF53822">
    <property type="entry name" value="Periplasmic binding protein-like I"/>
    <property type="match status" value="1"/>
</dbReference>
<dbReference type="CDD" id="cd06267">
    <property type="entry name" value="PBP1_LacI_sugar_binding-like"/>
    <property type="match status" value="1"/>
</dbReference>
<dbReference type="InterPro" id="IPR035919">
    <property type="entry name" value="EAL_sf"/>
</dbReference>
<keyword evidence="1" id="KW-0805">Transcription regulation</keyword>
<dbReference type="GO" id="GO:0071111">
    <property type="term" value="F:cyclic-guanylate-specific phosphodiesterase activity"/>
    <property type="evidence" value="ECO:0007669"/>
    <property type="project" value="InterPro"/>
</dbReference>
<sequence length="1115" mass="122922">MINSKKRIALFVGQADEAYQSRFITGFLENAFALDMDTCVFAMYHKYQDTASREKGESNIFTLMRAEHFDGAVVLADSIQTAGAADRLEEWLHENFHKPVLMVETKSRYFPSVYTDCCEPIDALVEHLVSVHGAADIAFLCGKKWHEHSQLRLHAVRSALEKRGLSLPEDRIIYGDFWYLSGEVCADLLTAGDKKLPDAVICANDCMAIGLCQALEERGISVPDEIAVISYDSTFEGRSSPKPVTSAVIPAKELGCYAAGYMADKLEGRETQPFYAAPQIFIGESCGCCHKENDDPELSLQRKSWDTVISREGFASVNNAMADDIISQTDLAGFTGMVYSYAFQLGAESFHLCIGDMWRYMGKSSDVHFGNDGYPDKMIYAVRFNKSHKDGIAGLDISFDSRLLLPDLLDEHEKPRAVFFTPVFCENNCFGYAAVEYGDEARSYDKVYREWIRLVSKGLESLRRYLETNRIQEQLNALKSSKFSALSFAYDTLDPDEKADYELVTRILDGNLFKYKFQPIVNTVDGSVFSYEVLMRSDAERSIPPLAIVRYADMQNRLVDIERSTFMNVLEIVKNKADKLNGAKIFINSIPGVQLADDDLAKVEEYLDLLTDTVVVELTEEAEMGDDELERMKSILKRHKTKIAVDDYGTGYSNVSNLLRYMPDYVKIDRTLISEIQIKPQKQHFVKEMISFCHDNGIRALAEGVETAEELRTAIMLGADLIQGFYTGKPESDLIPEISENVRREISEYHYEFTSGVVVQKYIAGKTNRVSLSALIKENFSEIVVGRGEMIYKDITVYGAPGLNSNVHITVEPGYKGRITLENISLLGDKNFQCIDIGEGADVTLVLSGDNVLRNSGITAAPTSRLTVEGDGNLVIVLNSKEFCGIGNMPDKTSGELIFEHSGTIEIKGHGSTGVCIGGGTGGKVRIFSGQFLLSSNSSKAVCIGSLTGDANVLIDSCNIIIDLNTNEGAAIGSVTGNTKASITKCSFRAQCDGSDIVGIGTVRGENTHVSVDISSMDIDMSGISLTGIGALRGSTNCELTSTVLKMTMSGVDSLAVGGYSDDTFIRMNRCDSRWDVRNNTGKDCHANEKNFSIINGLGRFTVNGSEIIRESSIG</sequence>
<dbReference type="SMART" id="SM00052">
    <property type="entry name" value="EAL"/>
    <property type="match status" value="1"/>
</dbReference>
<dbReference type="PROSITE" id="PS50883">
    <property type="entry name" value="EAL"/>
    <property type="match status" value="1"/>
</dbReference>
<dbReference type="eggNOG" id="COG2200">
    <property type="taxonomic scope" value="Bacteria"/>
</dbReference>
<dbReference type="KEGG" id="ral:Rumal_1289"/>
<dbReference type="GO" id="GO:0003677">
    <property type="term" value="F:DNA binding"/>
    <property type="evidence" value="ECO:0007669"/>
    <property type="project" value="UniProtKB-KW"/>
</dbReference>
<evidence type="ECO:0000259" key="4">
    <source>
        <dbReference type="PROSITE" id="PS50883"/>
    </source>
</evidence>
<reference evidence="5 6" key="1">
    <citation type="journal article" date="2011" name="J. Bacteriol.">
        <title>Complete genome of the cellulolytic ruminal bacterium Ruminococcus albus 7.</title>
        <authorList>
            <person name="Suen G."/>
            <person name="Stevenson D.M."/>
            <person name="Bruce D.C."/>
            <person name="Chertkov O."/>
            <person name="Copeland A."/>
            <person name="Cheng J.F."/>
            <person name="Detter C."/>
            <person name="Detter J.C."/>
            <person name="Goodwin L.A."/>
            <person name="Han C.S."/>
            <person name="Hauser L.J."/>
            <person name="Ivanova N.N."/>
            <person name="Kyrpides N.C."/>
            <person name="Land M.L."/>
            <person name="Lapidus A."/>
            <person name="Lucas S."/>
            <person name="Ovchinnikova G."/>
            <person name="Pitluck S."/>
            <person name="Tapia R."/>
            <person name="Woyke T."/>
            <person name="Boyum J."/>
            <person name="Mead D."/>
            <person name="Weimer P.J."/>
        </authorList>
    </citation>
    <scope>NUCLEOTIDE SEQUENCE [LARGE SCALE GENOMIC DNA]</scope>
    <source>
        <strain evidence="6">ATCC 27210 / DSM 20455 / JCM 14654 / NCDO 2250 / 7</strain>
    </source>
</reference>
<dbReference type="InterPro" id="IPR001633">
    <property type="entry name" value="EAL_dom"/>
</dbReference>
<dbReference type="PANTHER" id="PTHR33121">
    <property type="entry name" value="CYCLIC DI-GMP PHOSPHODIESTERASE PDEF"/>
    <property type="match status" value="1"/>
</dbReference>
<protein>
    <submittedName>
        <fullName evidence="5">Diguanylate phosphodiesterase</fullName>
    </submittedName>
</protein>
<organism evidence="5 6">
    <name type="scientific">Ruminococcus albus (strain ATCC 27210 / DSM 20455 / JCM 14654 / NCDO 2250 / 7)</name>
    <dbReference type="NCBI Taxonomy" id="697329"/>
    <lineage>
        <taxon>Bacteria</taxon>
        <taxon>Bacillati</taxon>
        <taxon>Bacillota</taxon>
        <taxon>Clostridia</taxon>
        <taxon>Eubacteriales</taxon>
        <taxon>Oscillospiraceae</taxon>
        <taxon>Ruminococcus</taxon>
    </lineage>
</organism>